<accession>A0A5B0X5J5</accession>
<dbReference type="Gene3D" id="3.20.80.10">
    <property type="entry name" value="Regulatory factor, effector binding domain"/>
    <property type="match status" value="1"/>
</dbReference>
<dbReference type="Proteomes" id="UP000323708">
    <property type="component" value="Unassembled WGS sequence"/>
</dbReference>
<dbReference type="PANTHER" id="PTHR11220">
    <property type="entry name" value="HEME-BINDING PROTEIN-RELATED"/>
    <property type="match status" value="1"/>
</dbReference>
<evidence type="ECO:0000313" key="2">
    <source>
        <dbReference type="Proteomes" id="UP000323708"/>
    </source>
</evidence>
<dbReference type="PANTHER" id="PTHR11220:SF58">
    <property type="entry name" value="SOUL HEME-BINDING FAMILY PROTEIN"/>
    <property type="match status" value="1"/>
</dbReference>
<proteinExistence type="predicted"/>
<dbReference type="InterPro" id="IPR011256">
    <property type="entry name" value="Reg_factor_effector_dom_sf"/>
</dbReference>
<comment type="caution">
    <text evidence="1">The sequence shown here is derived from an EMBL/GenBank/DDBJ whole genome shotgun (WGS) entry which is preliminary data.</text>
</comment>
<dbReference type="AlphaFoldDB" id="A0A5B0X5J5"/>
<dbReference type="InterPro" id="IPR006917">
    <property type="entry name" value="SOUL_heme-bd"/>
</dbReference>
<evidence type="ECO:0000313" key="1">
    <source>
        <dbReference type="EMBL" id="KAA1194634.1"/>
    </source>
</evidence>
<protein>
    <submittedName>
        <fullName evidence="1">Heme-binding protein</fullName>
    </submittedName>
</protein>
<keyword evidence="2" id="KW-1185">Reference proteome</keyword>
<dbReference type="SUPFAM" id="SSF55136">
    <property type="entry name" value="Probable bacterial effector-binding domain"/>
    <property type="match status" value="1"/>
</dbReference>
<dbReference type="EMBL" id="VTUX01000001">
    <property type="protein sequence ID" value="KAA1194634.1"/>
    <property type="molecule type" value="Genomic_DNA"/>
</dbReference>
<dbReference type="Pfam" id="PF04832">
    <property type="entry name" value="SOUL"/>
    <property type="match status" value="1"/>
</dbReference>
<reference evidence="1 2" key="1">
    <citation type="submission" date="2019-09" db="EMBL/GenBank/DDBJ databases">
        <authorList>
            <person name="Chen X.-Y."/>
        </authorList>
    </citation>
    <scope>NUCLEOTIDE SEQUENCE [LARGE SCALE GENOMIC DNA]</scope>
    <source>
        <strain evidence="1 2">NY5</strain>
    </source>
</reference>
<name>A0A5B0X5J5_9GAMM</name>
<sequence>MSLILGSASANAIEEPEYEVVELIGEVEIREYAPRIVAVTTLASNSDTTGGFRRLADYIFGGNSAGKSIAMTAPVEETLGVPEPLMAFTMPAEYTMAELPEPDNEAVTLREVDARTVAVTQFSGWATAGRVARAERELREALAQRDITVTGAATLNQYNPPWTLPFLRRNEVMVPVATR</sequence>
<organism evidence="1 2">
    <name type="scientific">Pseudohalioglobus sediminis</name>
    <dbReference type="NCBI Taxonomy" id="2606449"/>
    <lineage>
        <taxon>Bacteria</taxon>
        <taxon>Pseudomonadati</taxon>
        <taxon>Pseudomonadota</taxon>
        <taxon>Gammaproteobacteria</taxon>
        <taxon>Cellvibrionales</taxon>
        <taxon>Halieaceae</taxon>
        <taxon>Pseudohalioglobus</taxon>
    </lineage>
</organism>
<gene>
    <name evidence="1" type="ORF">F0M18_02440</name>
</gene>